<reference evidence="2" key="1">
    <citation type="journal article" date="2009" name="Rice">
        <title>De Novo Next Generation Sequencing of Plant Genomes.</title>
        <authorList>
            <person name="Rounsley S."/>
            <person name="Marri P.R."/>
            <person name="Yu Y."/>
            <person name="He R."/>
            <person name="Sisneros N."/>
            <person name="Goicoechea J.L."/>
            <person name="Lee S.J."/>
            <person name="Angelova A."/>
            <person name="Kudrna D."/>
            <person name="Luo M."/>
            <person name="Affourtit J."/>
            <person name="Desany B."/>
            <person name="Knight J."/>
            <person name="Niazi F."/>
            <person name="Egholm M."/>
            <person name="Wing R.A."/>
        </authorList>
    </citation>
    <scope>NUCLEOTIDE SEQUENCE [LARGE SCALE GENOMIC DNA]</scope>
    <source>
        <strain evidence="2">cv. IRGC 105608</strain>
    </source>
</reference>
<feature type="compositionally biased region" description="Pro residues" evidence="1">
    <location>
        <begin position="18"/>
        <end position="35"/>
    </location>
</feature>
<proteinExistence type="predicted"/>
<name>A0A0D3GQ25_9ORYZ</name>
<evidence type="ECO:0000313" key="2">
    <source>
        <dbReference type="EnsemblPlants" id="OBART07G11580.1"/>
    </source>
</evidence>
<dbReference type="HOGENOM" id="CLU_1909922_0_0_1"/>
<organism evidence="2">
    <name type="scientific">Oryza barthii</name>
    <dbReference type="NCBI Taxonomy" id="65489"/>
    <lineage>
        <taxon>Eukaryota</taxon>
        <taxon>Viridiplantae</taxon>
        <taxon>Streptophyta</taxon>
        <taxon>Embryophyta</taxon>
        <taxon>Tracheophyta</taxon>
        <taxon>Spermatophyta</taxon>
        <taxon>Magnoliopsida</taxon>
        <taxon>Liliopsida</taxon>
        <taxon>Poales</taxon>
        <taxon>Poaceae</taxon>
        <taxon>BOP clade</taxon>
        <taxon>Oryzoideae</taxon>
        <taxon>Oryzeae</taxon>
        <taxon>Oryzinae</taxon>
        <taxon>Oryza</taxon>
    </lineage>
</organism>
<dbReference type="Proteomes" id="UP000026960">
    <property type="component" value="Chromosome 7"/>
</dbReference>
<feature type="region of interest" description="Disordered" evidence="1">
    <location>
        <begin position="1"/>
        <end position="35"/>
    </location>
</feature>
<reference evidence="2" key="2">
    <citation type="submission" date="2015-03" db="UniProtKB">
        <authorList>
            <consortium name="EnsemblPlants"/>
        </authorList>
    </citation>
    <scope>IDENTIFICATION</scope>
</reference>
<dbReference type="PaxDb" id="65489-OBART07G11580.1"/>
<dbReference type="Gramene" id="OBART07G11580.1">
    <property type="protein sequence ID" value="OBART07G11580.1"/>
    <property type="gene ID" value="OBART07G11580"/>
</dbReference>
<accession>A0A0D3GQ25</accession>
<evidence type="ECO:0000313" key="3">
    <source>
        <dbReference type="Proteomes" id="UP000026960"/>
    </source>
</evidence>
<dbReference type="EnsemblPlants" id="OBART07G11580.1">
    <property type="protein sequence ID" value="OBART07G11580.1"/>
    <property type="gene ID" value="OBART07G11580"/>
</dbReference>
<evidence type="ECO:0000256" key="1">
    <source>
        <dbReference type="SAM" id="MobiDB-lite"/>
    </source>
</evidence>
<protein>
    <submittedName>
        <fullName evidence="2">Uncharacterized protein</fullName>
    </submittedName>
</protein>
<dbReference type="AlphaFoldDB" id="A0A0D3GQ25"/>
<keyword evidence="3" id="KW-1185">Reference proteome</keyword>
<sequence>MASPSFPGACTDLRIPDSPSPVPSPSPSPSFPRPRSPSCALAAFYFPYPRPQSPSHACHNFAPLPCSPSVTNSPLPSLSQQPASSPIAGVLAADGAFSFPLTPGDPIPTSIVFPLLYAAAGPASSTSIAPKHSQGKAFELQICTPSPCDCFPRSCC</sequence>